<evidence type="ECO:0000313" key="2">
    <source>
        <dbReference type="EMBL" id="THV42778.1"/>
    </source>
</evidence>
<evidence type="ECO:0000256" key="1">
    <source>
        <dbReference type="SAM" id="SignalP"/>
    </source>
</evidence>
<evidence type="ECO:0000313" key="3">
    <source>
        <dbReference type="Proteomes" id="UP000308760"/>
    </source>
</evidence>
<dbReference type="InterPro" id="IPR022435">
    <property type="entry name" value="Surface-anchored_actinobac"/>
</dbReference>
<dbReference type="NCBIfam" id="TIGR03769">
    <property type="entry name" value="P_ac_wall_RPT"/>
    <property type="match status" value="1"/>
</dbReference>
<comment type="caution">
    <text evidence="2">The sequence shown here is derived from an EMBL/GenBank/DDBJ whole genome shotgun (WGS) entry which is preliminary data.</text>
</comment>
<proteinExistence type="predicted"/>
<reference evidence="3" key="1">
    <citation type="submission" date="2019-04" db="EMBL/GenBank/DDBJ databases">
        <title>Nocardioides xinjiangensis sp. nov.</title>
        <authorList>
            <person name="Liu S."/>
        </authorList>
    </citation>
    <scope>NUCLEOTIDE SEQUENCE [LARGE SCALE GENOMIC DNA]</scope>
    <source>
        <strain evidence="3">18</strain>
    </source>
</reference>
<organism evidence="2 3">
    <name type="scientific">Glycomyces buryatensis</name>
    <dbReference type="NCBI Taxonomy" id="2570927"/>
    <lineage>
        <taxon>Bacteria</taxon>
        <taxon>Bacillati</taxon>
        <taxon>Actinomycetota</taxon>
        <taxon>Actinomycetes</taxon>
        <taxon>Glycomycetales</taxon>
        <taxon>Glycomycetaceae</taxon>
        <taxon>Glycomyces</taxon>
    </lineage>
</organism>
<protein>
    <recommendedName>
        <fullName evidence="4">Surface-anchored protein</fullName>
    </recommendedName>
</protein>
<reference evidence="2 3" key="2">
    <citation type="submission" date="2019-05" db="EMBL/GenBank/DDBJ databases">
        <title>Glycomyces buryatensis sp. nov.</title>
        <authorList>
            <person name="Nikitina E."/>
        </authorList>
    </citation>
    <scope>NUCLEOTIDE SEQUENCE [LARGE SCALE GENOMIC DNA]</scope>
    <source>
        <strain evidence="2 3">18</strain>
    </source>
</reference>
<gene>
    <name evidence="2" type="ORF">FAB82_04460</name>
</gene>
<dbReference type="AlphaFoldDB" id="A0A4S8QEF0"/>
<name>A0A4S8QEF0_9ACTN</name>
<dbReference type="EMBL" id="STGY01000016">
    <property type="protein sequence ID" value="THV42778.1"/>
    <property type="molecule type" value="Genomic_DNA"/>
</dbReference>
<dbReference type="NCBIfam" id="NF038134">
    <property type="entry name" value="choice_anch_M"/>
    <property type="match status" value="1"/>
</dbReference>
<evidence type="ECO:0008006" key="4">
    <source>
        <dbReference type="Google" id="ProtNLM"/>
    </source>
</evidence>
<dbReference type="Proteomes" id="UP000308760">
    <property type="component" value="Unassembled WGS sequence"/>
</dbReference>
<dbReference type="OrthoDB" id="4424311at2"/>
<dbReference type="RefSeq" id="WP_136533343.1">
    <property type="nucleotide sequence ID" value="NZ_STGY01000016.1"/>
</dbReference>
<keyword evidence="3" id="KW-1185">Reference proteome</keyword>
<keyword evidence="1" id="KW-0732">Signal</keyword>
<feature type="chain" id="PRO_5020734851" description="Surface-anchored protein" evidence="1">
    <location>
        <begin position="28"/>
        <end position="215"/>
    </location>
</feature>
<accession>A0A4S8QEF0</accession>
<sequence length="215" mass="22198">MRTHIFRATAALIATAAAILVAGPAAAQTVTISQGHIDALSFTYDDAANALDINVEDHAAAAVYDPAEVVFDVNDNHQVTLGSTINCVGASGDRIWVLPRLETAGRIWAGWSTQDMALSDFGGRLQLELVNAVTPAGGSVSVYDPASAGVVNVRLSSDSACDPGGTAVTESHHHPQWSFTAPGSYQLTFQVSGTHATDGAVTSAPVTYTFDVGGA</sequence>
<feature type="signal peptide" evidence="1">
    <location>
        <begin position="1"/>
        <end position="27"/>
    </location>
</feature>